<evidence type="ECO:0000313" key="4">
    <source>
        <dbReference type="EMBL" id="VAX30578.1"/>
    </source>
</evidence>
<dbReference type="PANTHER" id="PTHR43351">
    <property type="entry name" value="L(+)-TARTRATE DEHYDRATASE SUBUNIT BETA"/>
    <property type="match status" value="1"/>
</dbReference>
<dbReference type="InterPro" id="IPR004647">
    <property type="entry name" value="Fe-S_hydro-lyase_TtdB-typ_cat"/>
</dbReference>
<proteinExistence type="inferred from homology"/>
<dbReference type="SUPFAM" id="SSF117457">
    <property type="entry name" value="FumA C-terminal domain-like"/>
    <property type="match status" value="1"/>
</dbReference>
<dbReference type="EMBL" id="UOGI01000078">
    <property type="protein sequence ID" value="VAX30578.1"/>
    <property type="molecule type" value="Genomic_DNA"/>
</dbReference>
<evidence type="ECO:0000256" key="2">
    <source>
        <dbReference type="ARBA" id="ARBA00023239"/>
    </source>
</evidence>
<reference evidence="4" key="1">
    <citation type="submission" date="2018-06" db="EMBL/GenBank/DDBJ databases">
        <authorList>
            <person name="Zhirakovskaya E."/>
        </authorList>
    </citation>
    <scope>NUCLEOTIDE SEQUENCE</scope>
</reference>
<gene>
    <name evidence="4" type="ORF">MNBD_NITROSPIRAE03-919</name>
</gene>
<dbReference type="EC" id="4.2.1.2" evidence="4"/>
<protein>
    <submittedName>
        <fullName evidence="4">Fumarate hydratase class I, aerobic</fullName>
        <ecNumber evidence="4">4.2.1.2</ecNumber>
    </submittedName>
</protein>
<comment type="similarity">
    <text evidence="1">Belongs to the class-I fumarase family.</text>
</comment>
<sequence>MNIRRLTTPLSEEDAGSLRVGDFVLLNGMLVTGRDRVHKFLFSEKPDSKSIPFELKGAVLYHCGPIIKKEGQGYRLIAGGPTTSQRVEMYEWWVIKEYGLKGIIGKGGMGEKTLRALREEGCVYLHTISGAAVYLADRITRVVDGWKIEEFGEPEAMWLIEVEDFPAIVTMDAHGNSLHEVINEKSMRVYKELIQKQ</sequence>
<name>A0A3B1D3L5_9ZZZZ</name>
<dbReference type="AlphaFoldDB" id="A0A3B1D3L5"/>
<feature type="domain" description="Fe-S hydro-lyase tartrate dehydratase beta-type catalytic" evidence="3">
    <location>
        <begin position="6"/>
        <end position="180"/>
    </location>
</feature>
<dbReference type="NCBIfam" id="TIGR00723">
    <property type="entry name" value="ttdB_fumA_fumB"/>
    <property type="match status" value="1"/>
</dbReference>
<accession>A0A3B1D3L5</accession>
<dbReference type="InterPro" id="IPR036660">
    <property type="entry name" value="Fe-S_hydroAse_TtdB_cat_sf"/>
</dbReference>
<organism evidence="4">
    <name type="scientific">hydrothermal vent metagenome</name>
    <dbReference type="NCBI Taxonomy" id="652676"/>
    <lineage>
        <taxon>unclassified sequences</taxon>
        <taxon>metagenomes</taxon>
        <taxon>ecological metagenomes</taxon>
    </lineage>
</organism>
<dbReference type="PANTHER" id="PTHR43351:SF2">
    <property type="entry name" value="L(+)-TARTRATE DEHYDRATASE SUBUNIT BETA-RELATED"/>
    <property type="match status" value="1"/>
</dbReference>
<dbReference type="Gene3D" id="3.20.130.10">
    <property type="entry name" value="Fe-S hydro-lyase, tartrate dehydratase beta-type, catalytic domain"/>
    <property type="match status" value="1"/>
</dbReference>
<keyword evidence="2 4" id="KW-0456">Lyase</keyword>
<evidence type="ECO:0000259" key="3">
    <source>
        <dbReference type="Pfam" id="PF05683"/>
    </source>
</evidence>
<dbReference type="Pfam" id="PF05683">
    <property type="entry name" value="Fumerase_C"/>
    <property type="match status" value="1"/>
</dbReference>
<dbReference type="GO" id="GO:0004333">
    <property type="term" value="F:fumarate hydratase activity"/>
    <property type="evidence" value="ECO:0007669"/>
    <property type="project" value="UniProtKB-EC"/>
</dbReference>
<evidence type="ECO:0000256" key="1">
    <source>
        <dbReference type="ARBA" id="ARBA00008876"/>
    </source>
</evidence>